<dbReference type="PANTHER" id="PTHR31353">
    <property type="entry name" value="FAM98"/>
    <property type="match status" value="1"/>
</dbReference>
<keyword evidence="5" id="KW-1185">Reference proteome</keyword>
<keyword evidence="2" id="KW-0175">Coiled coil</keyword>
<dbReference type="InterPro" id="IPR018797">
    <property type="entry name" value="FAM98"/>
</dbReference>
<dbReference type="PANTHER" id="PTHR31353:SF5">
    <property type="entry name" value="IM:7138535"/>
    <property type="match status" value="1"/>
</dbReference>
<gene>
    <name evidence="4" type="ORF">ACEWY4_009803</name>
</gene>
<feature type="region of interest" description="Disordered" evidence="3">
    <location>
        <begin position="301"/>
        <end position="344"/>
    </location>
</feature>
<evidence type="ECO:0000256" key="3">
    <source>
        <dbReference type="SAM" id="MobiDB-lite"/>
    </source>
</evidence>
<dbReference type="EMBL" id="JBHFQA010000008">
    <property type="protein sequence ID" value="KAL2095084.1"/>
    <property type="molecule type" value="Genomic_DNA"/>
</dbReference>
<dbReference type="AlphaFoldDB" id="A0ABD1K7G2"/>
<evidence type="ECO:0008006" key="6">
    <source>
        <dbReference type="Google" id="ProtNLM"/>
    </source>
</evidence>
<feature type="compositionally biased region" description="Basic residues" evidence="3">
    <location>
        <begin position="333"/>
        <end position="344"/>
    </location>
</feature>
<dbReference type="Proteomes" id="UP001591681">
    <property type="component" value="Unassembled WGS sequence"/>
</dbReference>
<evidence type="ECO:0000256" key="2">
    <source>
        <dbReference type="SAM" id="Coils"/>
    </source>
</evidence>
<evidence type="ECO:0000256" key="1">
    <source>
        <dbReference type="ARBA" id="ARBA00007218"/>
    </source>
</evidence>
<comment type="caution">
    <text evidence="4">The sequence shown here is derived from an EMBL/GenBank/DDBJ whole genome shotgun (WGS) entry which is preliminary data.</text>
</comment>
<comment type="similarity">
    <text evidence="1">Belongs to the FAM98 family.</text>
</comment>
<feature type="compositionally biased region" description="Basic and acidic residues" evidence="3">
    <location>
        <begin position="319"/>
        <end position="331"/>
    </location>
</feature>
<evidence type="ECO:0000313" key="4">
    <source>
        <dbReference type="EMBL" id="KAL2095084.1"/>
    </source>
</evidence>
<organism evidence="4 5">
    <name type="scientific">Coilia grayii</name>
    <name type="common">Gray's grenadier anchovy</name>
    <dbReference type="NCBI Taxonomy" id="363190"/>
    <lineage>
        <taxon>Eukaryota</taxon>
        <taxon>Metazoa</taxon>
        <taxon>Chordata</taxon>
        <taxon>Craniata</taxon>
        <taxon>Vertebrata</taxon>
        <taxon>Euteleostomi</taxon>
        <taxon>Actinopterygii</taxon>
        <taxon>Neopterygii</taxon>
        <taxon>Teleostei</taxon>
        <taxon>Clupei</taxon>
        <taxon>Clupeiformes</taxon>
        <taxon>Clupeoidei</taxon>
        <taxon>Engraulidae</taxon>
        <taxon>Coilinae</taxon>
        <taxon>Coilia</taxon>
    </lineage>
</organism>
<evidence type="ECO:0000313" key="5">
    <source>
        <dbReference type="Proteomes" id="UP001591681"/>
    </source>
</evidence>
<name>A0ABD1K7G2_9TELE</name>
<proteinExistence type="inferred from homology"/>
<dbReference type="Pfam" id="PF10239">
    <property type="entry name" value="DUF2465"/>
    <property type="match status" value="1"/>
</dbReference>
<reference evidence="4 5" key="1">
    <citation type="submission" date="2024-09" db="EMBL/GenBank/DDBJ databases">
        <title>A chromosome-level genome assembly of Gray's grenadier anchovy, Coilia grayii.</title>
        <authorList>
            <person name="Fu Z."/>
        </authorList>
    </citation>
    <scope>NUCLEOTIDE SEQUENCE [LARGE SCALE GENOMIC DNA]</scope>
    <source>
        <strain evidence="4">G4</strain>
        <tissue evidence="4">Muscle</tissue>
    </source>
</reference>
<accession>A0ABD1K7G2</accession>
<protein>
    <recommendedName>
        <fullName evidence="6">Protein FAM98B</fullName>
    </recommendedName>
</protein>
<sequence>MERNAWTAYAIHNLGYHGRACISKCLCDELPCPLITWLVSELNSMYPDGDAEGKRHTGNILAGDLRAFLKEMSCPYPALISETLTPASLNHITEFLVSELQAAHMVMYKESHPEDREACCDSVKDRREEAQDEEEIMGEIEAFVNQDDRWNKEAEETKRELSLLLEALSMDTSSNLTDVQHQVKSCLARLPGGDIPKPLLNNELNSDQWKQLGQLNDALAKDYRCRRQMMIKRFEVTLQSFTWGEKGKEREKVLSSMSSLSLGPGEPRVCPSLLLAAREDQSQILPVRAGPSTAVHKVLMGSVPDRGGRPGEIEPPMPDWKRERAHGDSSYKGKWKNPRKKGRK</sequence>
<feature type="coiled-coil region" evidence="2">
    <location>
        <begin position="140"/>
        <end position="171"/>
    </location>
</feature>